<dbReference type="EMBL" id="VTPC01000585">
    <property type="protein sequence ID" value="KAF2905198.1"/>
    <property type="molecule type" value="Genomic_DNA"/>
</dbReference>
<dbReference type="Pfam" id="PF14846">
    <property type="entry name" value="DUF4485"/>
    <property type="match status" value="1"/>
</dbReference>
<reference evidence="2" key="1">
    <citation type="submission" date="2019-08" db="EMBL/GenBank/DDBJ databases">
        <title>The genome of the North American firefly Photinus pyralis.</title>
        <authorList>
            <consortium name="Photinus pyralis genome working group"/>
            <person name="Fallon T.R."/>
            <person name="Sander Lower S.E."/>
            <person name="Weng J.-K."/>
        </authorList>
    </citation>
    <scope>NUCLEOTIDE SEQUENCE</scope>
    <source>
        <strain evidence="2">TRF0915ILg1</strain>
        <tissue evidence="2">Whole body</tissue>
    </source>
</reference>
<keyword evidence="3" id="KW-1185">Reference proteome</keyword>
<accession>A0A8K0DFG2</accession>
<dbReference type="OrthoDB" id="6599871at2759"/>
<evidence type="ECO:0000313" key="3">
    <source>
        <dbReference type="Proteomes" id="UP000801492"/>
    </source>
</evidence>
<comment type="caution">
    <text evidence="2">The sequence shown here is derived from an EMBL/GenBank/DDBJ whole genome shotgun (WGS) entry which is preliminary data.</text>
</comment>
<sequence>MSELVEDLNYDFNYNMFLTKTMLANLTSLNDRSRTIRWMRKLAACNRTINEMKLRNDFMYYLVLNVQNGELRAPFTENPPPGPLSTLAHLLPGGTDVINDLESAGTWAESALTKGKPMLYQNSPDGGAFLAAQPIPRCGAFCYLAVVSRAKPSNANN</sequence>
<proteinExistence type="predicted"/>
<dbReference type="Proteomes" id="UP000801492">
    <property type="component" value="Unassembled WGS sequence"/>
</dbReference>
<evidence type="ECO:0000259" key="1">
    <source>
        <dbReference type="Pfam" id="PF14846"/>
    </source>
</evidence>
<name>A0A8K0DFG2_IGNLU</name>
<organism evidence="2 3">
    <name type="scientific">Ignelater luminosus</name>
    <name type="common">Cucubano</name>
    <name type="synonym">Pyrophorus luminosus</name>
    <dbReference type="NCBI Taxonomy" id="2038154"/>
    <lineage>
        <taxon>Eukaryota</taxon>
        <taxon>Metazoa</taxon>
        <taxon>Ecdysozoa</taxon>
        <taxon>Arthropoda</taxon>
        <taxon>Hexapoda</taxon>
        <taxon>Insecta</taxon>
        <taxon>Pterygota</taxon>
        <taxon>Neoptera</taxon>
        <taxon>Endopterygota</taxon>
        <taxon>Coleoptera</taxon>
        <taxon>Polyphaga</taxon>
        <taxon>Elateriformia</taxon>
        <taxon>Elateroidea</taxon>
        <taxon>Elateridae</taxon>
        <taxon>Agrypninae</taxon>
        <taxon>Pyrophorini</taxon>
        <taxon>Ignelater</taxon>
    </lineage>
</organism>
<protein>
    <recommendedName>
        <fullName evidence="1">DUF4485 domain-containing protein</fullName>
    </recommendedName>
</protein>
<evidence type="ECO:0000313" key="2">
    <source>
        <dbReference type="EMBL" id="KAF2905198.1"/>
    </source>
</evidence>
<gene>
    <name evidence="2" type="ORF">ILUMI_00975</name>
</gene>
<feature type="domain" description="DUF4485" evidence="1">
    <location>
        <begin position="8"/>
        <end position="89"/>
    </location>
</feature>
<dbReference type="InterPro" id="IPR027831">
    <property type="entry name" value="DUF4485"/>
</dbReference>
<dbReference type="AlphaFoldDB" id="A0A8K0DFG2"/>